<comment type="caution">
    <text evidence="6">The sequence shown here is derived from an EMBL/GenBank/DDBJ whole genome shotgun (WGS) entry which is preliminary data.</text>
</comment>
<sequence>MAIKGIAFDLEGTIIDVERLHFEAFLLVAAGVGVFFDRDHMMEDFALKIPRAIGGGEALISEGISRLAGGRVSAAEIRRRKVALYHEKLRELPSIEPRPGFLKVFEEIRRLGLRVAIASLTTPDQAEILLERSGIGKLFPKNCTLLEGSVKNLKPAPDVYLEAARRMGVLPPKQLVFEDSKTGLMAARAAGSPVIAMPIYTFPENIRELREAGAVKIVFSWEEVNIVQILQELNN</sequence>
<comment type="cofactor">
    <cofactor evidence="1">
        <name>Mg(2+)</name>
        <dbReference type="ChEBI" id="CHEBI:18420"/>
    </cofactor>
</comment>
<dbReference type="AlphaFoldDB" id="A0A1G2QUR3"/>
<name>A0A1G2QUR3_9BACT</name>
<dbReference type="SFLD" id="SFLDG01129">
    <property type="entry name" value="C1.5:_HAD__Beta-PGM__Phosphata"/>
    <property type="match status" value="1"/>
</dbReference>
<reference evidence="6 7" key="1">
    <citation type="journal article" date="2016" name="Nat. Commun.">
        <title>Thousands of microbial genomes shed light on interconnected biogeochemical processes in an aquifer system.</title>
        <authorList>
            <person name="Anantharaman K."/>
            <person name="Brown C.T."/>
            <person name="Hug L.A."/>
            <person name="Sharon I."/>
            <person name="Castelle C.J."/>
            <person name="Probst A.J."/>
            <person name="Thomas B.C."/>
            <person name="Singh A."/>
            <person name="Wilkins M.J."/>
            <person name="Karaoz U."/>
            <person name="Brodie E.L."/>
            <person name="Williams K.H."/>
            <person name="Hubbard S.S."/>
            <person name="Banfield J.F."/>
        </authorList>
    </citation>
    <scope>NUCLEOTIDE SEQUENCE [LARGE SCALE GENOMIC DNA]</scope>
</reference>
<dbReference type="InterPro" id="IPR006439">
    <property type="entry name" value="HAD-SF_hydro_IA"/>
</dbReference>
<dbReference type="GO" id="GO:0003824">
    <property type="term" value="F:catalytic activity"/>
    <property type="evidence" value="ECO:0007669"/>
    <property type="project" value="UniProtKB-ARBA"/>
</dbReference>
<dbReference type="SFLD" id="SFLDS00003">
    <property type="entry name" value="Haloacid_Dehalogenase"/>
    <property type="match status" value="1"/>
</dbReference>
<proteinExistence type="inferred from homology"/>
<evidence type="ECO:0000256" key="5">
    <source>
        <dbReference type="ARBA" id="ARBA00023277"/>
    </source>
</evidence>
<dbReference type="SUPFAM" id="SSF56784">
    <property type="entry name" value="HAD-like"/>
    <property type="match status" value="1"/>
</dbReference>
<dbReference type="InterPro" id="IPR023198">
    <property type="entry name" value="PGP-like_dom2"/>
</dbReference>
<dbReference type="PANTHER" id="PTHR46193:SF18">
    <property type="entry name" value="HEXITOL PHOSPHATASE B"/>
    <property type="match status" value="1"/>
</dbReference>
<dbReference type="InterPro" id="IPR023214">
    <property type="entry name" value="HAD_sf"/>
</dbReference>
<dbReference type="GO" id="GO:0046872">
    <property type="term" value="F:metal ion binding"/>
    <property type="evidence" value="ECO:0007669"/>
    <property type="project" value="UniProtKB-KW"/>
</dbReference>
<dbReference type="PANTHER" id="PTHR46193">
    <property type="entry name" value="6-PHOSPHOGLUCONATE PHOSPHATASE"/>
    <property type="match status" value="1"/>
</dbReference>
<dbReference type="InterPro" id="IPR036412">
    <property type="entry name" value="HAD-like_sf"/>
</dbReference>
<evidence type="ECO:0000256" key="4">
    <source>
        <dbReference type="ARBA" id="ARBA00022842"/>
    </source>
</evidence>
<keyword evidence="5" id="KW-0119">Carbohydrate metabolism</keyword>
<dbReference type="Proteomes" id="UP000178170">
    <property type="component" value="Unassembled WGS sequence"/>
</dbReference>
<organism evidence="6 7">
    <name type="scientific">Candidatus Wildermuthbacteria bacterium RIFCSPHIGHO2_01_FULL_48_27b</name>
    <dbReference type="NCBI Taxonomy" id="1802447"/>
    <lineage>
        <taxon>Bacteria</taxon>
        <taxon>Candidatus Wildermuthiibacteriota</taxon>
    </lineage>
</organism>
<dbReference type="Gene3D" id="1.10.150.240">
    <property type="entry name" value="Putative phosphatase, domain 2"/>
    <property type="match status" value="1"/>
</dbReference>
<keyword evidence="4" id="KW-0460">Magnesium</keyword>
<evidence type="ECO:0000256" key="2">
    <source>
        <dbReference type="ARBA" id="ARBA00006171"/>
    </source>
</evidence>
<gene>
    <name evidence="6" type="ORF">A2843_02085</name>
</gene>
<evidence type="ECO:0000313" key="7">
    <source>
        <dbReference type="Proteomes" id="UP000178170"/>
    </source>
</evidence>
<dbReference type="Pfam" id="PF00702">
    <property type="entry name" value="Hydrolase"/>
    <property type="match status" value="1"/>
</dbReference>
<evidence type="ECO:0008006" key="8">
    <source>
        <dbReference type="Google" id="ProtNLM"/>
    </source>
</evidence>
<dbReference type="NCBIfam" id="TIGR01509">
    <property type="entry name" value="HAD-SF-IA-v3"/>
    <property type="match status" value="1"/>
</dbReference>
<evidence type="ECO:0000256" key="1">
    <source>
        <dbReference type="ARBA" id="ARBA00001946"/>
    </source>
</evidence>
<evidence type="ECO:0000256" key="3">
    <source>
        <dbReference type="ARBA" id="ARBA00022723"/>
    </source>
</evidence>
<accession>A0A1G2QUR3</accession>
<dbReference type="EMBL" id="MHTS01000021">
    <property type="protein sequence ID" value="OHA64128.1"/>
    <property type="molecule type" value="Genomic_DNA"/>
</dbReference>
<keyword evidence="3" id="KW-0479">Metal-binding</keyword>
<dbReference type="InterPro" id="IPR051600">
    <property type="entry name" value="Beta-PGM-like"/>
</dbReference>
<protein>
    <recommendedName>
        <fullName evidence="8">HAD family phosphatase</fullName>
    </recommendedName>
</protein>
<dbReference type="Gene3D" id="3.40.50.1000">
    <property type="entry name" value="HAD superfamily/HAD-like"/>
    <property type="match status" value="1"/>
</dbReference>
<comment type="similarity">
    <text evidence="2">Belongs to the HAD-like hydrolase superfamily. CbbY/CbbZ/Gph/YieH family.</text>
</comment>
<evidence type="ECO:0000313" key="6">
    <source>
        <dbReference type="EMBL" id="OHA64128.1"/>
    </source>
</evidence>